<dbReference type="PANTHER" id="PTHR33392">
    <property type="entry name" value="POLYISOPRENYL-TEICHOIC ACID--PEPTIDOGLYCAN TEICHOIC ACID TRANSFERASE TAGU"/>
    <property type="match status" value="1"/>
</dbReference>
<reference evidence="5 6" key="1">
    <citation type="submission" date="2017-11" db="EMBL/GenBank/DDBJ databases">
        <title>Evolution of Phototrophy in the Chloroflexi Phylum Driven by Horizontal Gene Transfer.</title>
        <authorList>
            <person name="Ward L.M."/>
            <person name="Hemp J."/>
            <person name="Shih P.M."/>
            <person name="Mcglynn S.E."/>
            <person name="Fischer W."/>
        </authorList>
    </citation>
    <scope>NUCLEOTIDE SEQUENCE [LARGE SCALE GENOMIC DNA]</scope>
    <source>
        <strain evidence="5">JP3_7</strain>
    </source>
</reference>
<organism evidence="5 6">
    <name type="scientific">Candidatus Thermofonsia Clade 3 bacterium</name>
    <dbReference type="NCBI Taxonomy" id="2364212"/>
    <lineage>
        <taxon>Bacteria</taxon>
        <taxon>Bacillati</taxon>
        <taxon>Chloroflexota</taxon>
        <taxon>Candidatus Thermofontia</taxon>
        <taxon>Candidatus Thermofonsia Clade 3</taxon>
    </lineage>
</organism>
<evidence type="ECO:0008006" key="7">
    <source>
        <dbReference type="Google" id="ProtNLM"/>
    </source>
</evidence>
<dbReference type="Pfam" id="PF13399">
    <property type="entry name" value="LytR_C"/>
    <property type="match status" value="1"/>
</dbReference>
<evidence type="ECO:0000313" key="5">
    <source>
        <dbReference type="EMBL" id="PJF48691.1"/>
    </source>
</evidence>
<gene>
    <name evidence="5" type="ORF">CUN48_02230</name>
</gene>
<sequence>MRIAADYCPLTERCLAGRLSGSSEAISIMKADTAHRRGLRRASFYWMLAAWLGAASAVTACGNSAAPADQVPTITPTVTAIAPSPTPIVITMSASPTAVPIPPPTATMPPTPTELPAATRAPQPLPLPSPTAKPTIELGAFVGTDVALPAVPVSATTGITATGLLSLTEVPPPVAPVKLPPGVINIALLGVDTRPVEKGMLTDVIIIASINPNIPAVTLLSIPRDTLVYIPNRRMAKVNTAFAAGPDVFKQTIKYNFGLNVDYYATINFAGLVNAVNTLGGIEVIATCPLYQVFPKDPYYSADPVTPLTVTAPYTDAFTGEVWQPGQAVPTQTINIPRPGVYKLNGLQALAYARARYGVPGGDVDRTRRAQRVLRALLHKVRSSSLIAITRLPALLNQFARNVKTDLTLDQILSLAAQADRFDDSIIRSRYFDDVGMTSMTLPVVGAVLIPNRDNITPYLQMALNVPLNQQAGSGIAVEVWNGTHQADFGIVAADRLRELGFDVVSIQDADGIYSKTQVIDFTTTAKGSAIPLLQRALGLRPENVIAQPNPDGPRYRIIAGRDFDPCYYKTTPPNVRAAPSPIQPTNGQNTLPTGDAPAPPTEDAPADPNAPPAEPTPTPAPEGG</sequence>
<protein>
    <recommendedName>
        <fullName evidence="7">LytR family transcriptional regulator</fullName>
    </recommendedName>
</protein>
<feature type="domain" description="Cell envelope-related transcriptional attenuator" evidence="3">
    <location>
        <begin position="202"/>
        <end position="382"/>
    </location>
</feature>
<dbReference type="AlphaFoldDB" id="A0A2M8QFV4"/>
<feature type="region of interest" description="Disordered" evidence="2">
    <location>
        <begin position="570"/>
        <end position="625"/>
    </location>
</feature>
<proteinExistence type="inferred from homology"/>
<dbReference type="Pfam" id="PF03816">
    <property type="entry name" value="LytR_cpsA_psr"/>
    <property type="match status" value="1"/>
</dbReference>
<dbReference type="InterPro" id="IPR004474">
    <property type="entry name" value="LytR_CpsA_psr"/>
</dbReference>
<dbReference type="Gene3D" id="3.40.630.190">
    <property type="entry name" value="LCP protein"/>
    <property type="match status" value="1"/>
</dbReference>
<evidence type="ECO:0000256" key="2">
    <source>
        <dbReference type="SAM" id="MobiDB-lite"/>
    </source>
</evidence>
<evidence type="ECO:0000256" key="1">
    <source>
        <dbReference type="ARBA" id="ARBA00006068"/>
    </source>
</evidence>
<feature type="domain" description="LytR/CpsA/Psr regulator C-terminal" evidence="4">
    <location>
        <begin position="476"/>
        <end position="564"/>
    </location>
</feature>
<evidence type="ECO:0000259" key="3">
    <source>
        <dbReference type="Pfam" id="PF03816"/>
    </source>
</evidence>
<dbReference type="EMBL" id="PGTN01000008">
    <property type="protein sequence ID" value="PJF48691.1"/>
    <property type="molecule type" value="Genomic_DNA"/>
</dbReference>
<dbReference type="Gene3D" id="3.30.70.2390">
    <property type="match status" value="1"/>
</dbReference>
<dbReference type="Proteomes" id="UP000230790">
    <property type="component" value="Unassembled WGS sequence"/>
</dbReference>
<dbReference type="PANTHER" id="PTHR33392:SF6">
    <property type="entry name" value="POLYISOPRENYL-TEICHOIC ACID--PEPTIDOGLYCAN TEICHOIC ACID TRANSFERASE TAGU"/>
    <property type="match status" value="1"/>
</dbReference>
<comment type="caution">
    <text evidence="5">The sequence shown here is derived from an EMBL/GenBank/DDBJ whole genome shotgun (WGS) entry which is preliminary data.</text>
</comment>
<name>A0A2M8QFV4_9CHLR</name>
<comment type="similarity">
    <text evidence="1">Belongs to the LytR/CpsA/Psr (LCP) family.</text>
</comment>
<evidence type="ECO:0000313" key="6">
    <source>
        <dbReference type="Proteomes" id="UP000230790"/>
    </source>
</evidence>
<accession>A0A2M8QFV4</accession>
<dbReference type="InterPro" id="IPR027381">
    <property type="entry name" value="LytR/CpsA/Psr_C"/>
</dbReference>
<evidence type="ECO:0000259" key="4">
    <source>
        <dbReference type="Pfam" id="PF13399"/>
    </source>
</evidence>
<feature type="compositionally biased region" description="Pro residues" evidence="2">
    <location>
        <begin position="598"/>
        <end position="625"/>
    </location>
</feature>
<dbReference type="InterPro" id="IPR050922">
    <property type="entry name" value="LytR/CpsA/Psr_CW_biosynth"/>
</dbReference>